<sequence length="1078" mass="115174">MHKMPHRRRMTSGQLQKLSIQGLPLALTLMLAACGGSSSDSAALAKQGGPALRGMAMAAASPEVELTPVNALATSAERGDLGGAAAIDHSASTRWSSAFSDDQSLTLDYGKSVAINRVRIDWENAHASQYLVQTSEDGATWTTIKTVDASQGGSEDWTGLSGQGRYLRMQGLKRSTNYGYSIFEIQAFSGGSVAPQEPDPQPQPQPDPGPIDTTKPGVVLKPVAATSSEPENGGLAAPQAIDGKLGTRWASKPDNGAWIQFDFGAKMQIGYMKLQWENAYGKQYALQVSDDGQTWSQARFVGNGQGGTEEFFNLGINARFVRLQGVARATNYGYSLFEVEFKTPGSDNSLGSAVTSALKFPANGNGWTPLPAAAEPIESLQFTLPDGTLVTRFGARGLARHGRERGEEWNEIGYGPNETVDPVTGLAVDKGPGNYLTFVPQYFKNRTWGVEVIDNSRVAGVTKPTLTVNQYTAVDFLKGGVAFFRAIDRPGVTGYGWMAPGQLVNDNIDICKPIAYPANNRLTNVNGINGGCTIQVKNYPGMTALDANGFPNGKDIPARPLVVGDVIEVSPSMFSTTESMQSKGDNGGVRYYSAEWIYVVGTGLRPWYGVQPRLNSVPLPAETLSGGDGSVSYNYSDNGLFMFQQPHNNIGMQNVQRFVEGRRLVHTNFTTGDHNEQGNDRYTAAVGLQGQRFNQSACIGCHVNNGRSPAPLAANQLLDTMSVRVAVTNAAGQQVPHPQYGSAVQMNAISASGAPQNWGTGVRVSGFETRNAKLADGTAVELRKPLLAFEGAVPESYSLRSAQPMIGTGLLEAVPEVDILSRAGSTPDADGVKGVPNWVFDPESGAVRLGRFGWKASKATLRHQAAAALLQDMAVTSPVYPNRSCNTDPAGCATAPAQKGITEADLQSISRYLALVAVPAQRSLPSGFPKGVAPLDEHRVDAQQVGVGSKLFQTMRCAACHTVEMKTGNGHLFAELRNQTIRPYTDLLLHDMGAGLADNVVEGQAKGSMWRTAPLWGIGYTDKVMGGGAKAGYLHDGRARNLTEAIMWHGGEADKSRARFENLSQADRDALLAFLKSL</sequence>
<dbReference type="InterPro" id="IPR009056">
    <property type="entry name" value="Cyt_c-like_dom"/>
</dbReference>
<feature type="region of interest" description="Disordered" evidence="5">
    <location>
        <begin position="191"/>
        <end position="217"/>
    </location>
</feature>
<evidence type="ECO:0000256" key="2">
    <source>
        <dbReference type="ARBA" id="ARBA00022723"/>
    </source>
</evidence>
<keyword evidence="3 4" id="KW-0408">Iron</keyword>
<dbReference type="Pfam" id="PF00754">
    <property type="entry name" value="F5_F8_type_C"/>
    <property type="match status" value="2"/>
</dbReference>
<gene>
    <name evidence="8" type="ORF">GTP77_14895</name>
</gene>
<evidence type="ECO:0000313" key="8">
    <source>
        <dbReference type="EMBL" id="MYN08624.1"/>
    </source>
</evidence>
<dbReference type="PROSITE" id="PS51257">
    <property type="entry name" value="PROKAR_LIPOPROTEIN"/>
    <property type="match status" value="1"/>
</dbReference>
<proteinExistence type="predicted"/>
<dbReference type="Pfam" id="PF06537">
    <property type="entry name" value="DHOR"/>
    <property type="match status" value="1"/>
</dbReference>
<feature type="domain" description="F5/8 type C" evidence="6">
    <location>
        <begin position="52"/>
        <end position="190"/>
    </location>
</feature>
<feature type="domain" description="F5/8 type C" evidence="6">
    <location>
        <begin position="205"/>
        <end position="344"/>
    </location>
</feature>
<dbReference type="InterPro" id="IPR036909">
    <property type="entry name" value="Cyt_c-like_dom_sf"/>
</dbReference>
<dbReference type="InterPro" id="IPR051395">
    <property type="entry name" value="Cytochrome_c_Peroxidase/MauG"/>
</dbReference>
<dbReference type="Gene3D" id="2.60.120.260">
    <property type="entry name" value="Galactose-binding domain-like"/>
    <property type="match status" value="2"/>
</dbReference>
<name>A0A7X4HCD9_9BURK</name>
<dbReference type="InterPro" id="IPR008979">
    <property type="entry name" value="Galactose-bd-like_sf"/>
</dbReference>
<feature type="compositionally biased region" description="Pro residues" evidence="5">
    <location>
        <begin position="197"/>
        <end position="209"/>
    </location>
</feature>
<dbReference type="PROSITE" id="PS51007">
    <property type="entry name" value="CYTC"/>
    <property type="match status" value="1"/>
</dbReference>
<dbReference type="GO" id="GO:0004130">
    <property type="term" value="F:cytochrome-c peroxidase activity"/>
    <property type="evidence" value="ECO:0007669"/>
    <property type="project" value="TreeGrafter"/>
</dbReference>
<evidence type="ECO:0000313" key="9">
    <source>
        <dbReference type="Proteomes" id="UP000450676"/>
    </source>
</evidence>
<dbReference type="SUPFAM" id="SSF46626">
    <property type="entry name" value="Cytochrome c"/>
    <property type="match status" value="1"/>
</dbReference>
<dbReference type="GO" id="GO:0020037">
    <property type="term" value="F:heme binding"/>
    <property type="evidence" value="ECO:0007669"/>
    <property type="project" value="InterPro"/>
</dbReference>
<dbReference type="Gene3D" id="1.10.760.10">
    <property type="entry name" value="Cytochrome c-like domain"/>
    <property type="match status" value="1"/>
</dbReference>
<accession>A0A7X4HCD9</accession>
<dbReference type="PANTHER" id="PTHR30600">
    <property type="entry name" value="CYTOCHROME C PEROXIDASE-RELATED"/>
    <property type="match status" value="1"/>
</dbReference>
<organism evidence="8 9">
    <name type="scientific">Pseudoduganella aquatica</name>
    <dbReference type="NCBI Taxonomy" id="2660641"/>
    <lineage>
        <taxon>Bacteria</taxon>
        <taxon>Pseudomonadati</taxon>
        <taxon>Pseudomonadota</taxon>
        <taxon>Betaproteobacteria</taxon>
        <taxon>Burkholderiales</taxon>
        <taxon>Oxalobacteraceae</taxon>
        <taxon>Telluria group</taxon>
        <taxon>Pseudoduganella</taxon>
    </lineage>
</organism>
<evidence type="ECO:0000259" key="6">
    <source>
        <dbReference type="PROSITE" id="PS50022"/>
    </source>
</evidence>
<evidence type="ECO:0000256" key="5">
    <source>
        <dbReference type="SAM" id="MobiDB-lite"/>
    </source>
</evidence>
<feature type="domain" description="Cytochrome c" evidence="7">
    <location>
        <begin position="943"/>
        <end position="1078"/>
    </location>
</feature>
<dbReference type="GO" id="GO:0046872">
    <property type="term" value="F:metal ion binding"/>
    <property type="evidence" value="ECO:0007669"/>
    <property type="project" value="UniProtKB-KW"/>
</dbReference>
<keyword evidence="9" id="KW-1185">Reference proteome</keyword>
<comment type="caution">
    <text evidence="8">The sequence shown here is derived from an EMBL/GenBank/DDBJ whole genome shotgun (WGS) entry which is preliminary data.</text>
</comment>
<dbReference type="EMBL" id="WWCU01000015">
    <property type="protein sequence ID" value="MYN08624.1"/>
    <property type="molecule type" value="Genomic_DNA"/>
</dbReference>
<evidence type="ECO:0000256" key="4">
    <source>
        <dbReference type="PROSITE-ProRule" id="PRU00433"/>
    </source>
</evidence>
<dbReference type="GO" id="GO:0009055">
    <property type="term" value="F:electron transfer activity"/>
    <property type="evidence" value="ECO:0007669"/>
    <property type="project" value="InterPro"/>
</dbReference>
<reference evidence="8 9" key="1">
    <citation type="submission" date="2019-12" db="EMBL/GenBank/DDBJ databases">
        <title>Novel species isolated from a subtropical stream in China.</title>
        <authorList>
            <person name="Lu H."/>
        </authorList>
    </citation>
    <scope>NUCLEOTIDE SEQUENCE [LARGE SCALE GENOMIC DNA]</scope>
    <source>
        <strain evidence="8 9">FT127W</strain>
    </source>
</reference>
<dbReference type="InterPro" id="IPR010538">
    <property type="entry name" value="DHOR"/>
</dbReference>
<dbReference type="SUPFAM" id="SSF49785">
    <property type="entry name" value="Galactose-binding domain-like"/>
    <property type="match status" value="2"/>
</dbReference>
<dbReference type="AlphaFoldDB" id="A0A7X4HCD9"/>
<dbReference type="Proteomes" id="UP000450676">
    <property type="component" value="Unassembled WGS sequence"/>
</dbReference>
<evidence type="ECO:0000259" key="7">
    <source>
        <dbReference type="PROSITE" id="PS51007"/>
    </source>
</evidence>
<dbReference type="PROSITE" id="PS50022">
    <property type="entry name" value="FA58C_3"/>
    <property type="match status" value="2"/>
</dbReference>
<protein>
    <submittedName>
        <fullName evidence="8">C-type cytochrome</fullName>
    </submittedName>
</protein>
<evidence type="ECO:0000256" key="1">
    <source>
        <dbReference type="ARBA" id="ARBA00022617"/>
    </source>
</evidence>
<keyword evidence="2 4" id="KW-0479">Metal-binding</keyword>
<evidence type="ECO:0000256" key="3">
    <source>
        <dbReference type="ARBA" id="ARBA00023004"/>
    </source>
</evidence>
<keyword evidence="1 4" id="KW-0349">Heme</keyword>
<dbReference type="InterPro" id="IPR000421">
    <property type="entry name" value="FA58C"/>
</dbReference>
<dbReference type="PANTHER" id="PTHR30600:SF4">
    <property type="entry name" value="CYTOCHROME C DOMAIN-CONTAINING PROTEIN"/>
    <property type="match status" value="1"/>
</dbReference>